<proteinExistence type="predicted"/>
<dbReference type="AlphaFoldDB" id="M1DUY5"/>
<protein>
    <recommendedName>
        <fullName evidence="4">Integrase core domain containing protein</fullName>
    </recommendedName>
</protein>
<dbReference type="HOGENOM" id="CLU_130665_0_0_1"/>
<feature type="compositionally biased region" description="Basic and acidic residues" evidence="1">
    <location>
        <begin position="1"/>
        <end position="16"/>
    </location>
</feature>
<feature type="compositionally biased region" description="Basic and acidic residues" evidence="1">
    <location>
        <begin position="38"/>
        <end position="47"/>
    </location>
</feature>
<evidence type="ECO:0008006" key="4">
    <source>
        <dbReference type="Google" id="ProtNLM"/>
    </source>
</evidence>
<evidence type="ECO:0000256" key="1">
    <source>
        <dbReference type="SAM" id="MobiDB-lite"/>
    </source>
</evidence>
<evidence type="ECO:0000313" key="3">
    <source>
        <dbReference type="Proteomes" id="UP000011115"/>
    </source>
</evidence>
<reference evidence="2" key="2">
    <citation type="submission" date="2015-06" db="UniProtKB">
        <authorList>
            <consortium name="EnsemblPlants"/>
        </authorList>
    </citation>
    <scope>IDENTIFICATION</scope>
    <source>
        <strain evidence="2">DM1-3 516 R44</strain>
    </source>
</reference>
<dbReference type="EnsemblPlants" id="PGSC0003DMT400094818">
    <property type="protein sequence ID" value="PGSC0003DMT400094818"/>
    <property type="gene ID" value="PGSC0003DMG400044389"/>
</dbReference>
<feature type="compositionally biased region" description="Low complexity" evidence="1">
    <location>
        <begin position="49"/>
        <end position="62"/>
    </location>
</feature>
<feature type="compositionally biased region" description="Polar residues" evidence="1">
    <location>
        <begin position="17"/>
        <end position="33"/>
    </location>
</feature>
<dbReference type="Proteomes" id="UP000011115">
    <property type="component" value="Unassembled WGS sequence"/>
</dbReference>
<dbReference type="Gramene" id="PGSC0003DMT400094818">
    <property type="protein sequence ID" value="PGSC0003DMT400094818"/>
    <property type="gene ID" value="PGSC0003DMG400044389"/>
</dbReference>
<dbReference type="PaxDb" id="4113-PGSC0003DMT400094818"/>
<dbReference type="InParanoid" id="M1DUY5"/>
<name>M1DUY5_SOLTU</name>
<reference evidence="3" key="1">
    <citation type="journal article" date="2011" name="Nature">
        <title>Genome sequence and analysis of the tuber crop potato.</title>
        <authorList>
            <consortium name="The Potato Genome Sequencing Consortium"/>
        </authorList>
    </citation>
    <scope>NUCLEOTIDE SEQUENCE [LARGE SCALE GENOMIC DNA]</scope>
    <source>
        <strain evidence="3">cv. DM1-3 516 R44</strain>
    </source>
</reference>
<keyword evidence="3" id="KW-1185">Reference proteome</keyword>
<evidence type="ECO:0000313" key="2">
    <source>
        <dbReference type="EnsemblPlants" id="PGSC0003DMT400094818"/>
    </source>
</evidence>
<organism evidence="2 3">
    <name type="scientific">Solanum tuberosum</name>
    <name type="common">Potato</name>
    <dbReference type="NCBI Taxonomy" id="4113"/>
    <lineage>
        <taxon>Eukaryota</taxon>
        <taxon>Viridiplantae</taxon>
        <taxon>Streptophyta</taxon>
        <taxon>Embryophyta</taxon>
        <taxon>Tracheophyta</taxon>
        <taxon>Spermatophyta</taxon>
        <taxon>Magnoliopsida</taxon>
        <taxon>eudicotyledons</taxon>
        <taxon>Gunneridae</taxon>
        <taxon>Pentapetalae</taxon>
        <taxon>asterids</taxon>
        <taxon>lamiids</taxon>
        <taxon>Solanales</taxon>
        <taxon>Solanaceae</taxon>
        <taxon>Solanoideae</taxon>
        <taxon>Solaneae</taxon>
        <taxon>Solanum</taxon>
    </lineage>
</organism>
<accession>M1DUY5</accession>
<feature type="region of interest" description="Disordered" evidence="1">
    <location>
        <begin position="1"/>
        <end position="78"/>
    </location>
</feature>
<sequence length="179" mass="20315">MVDVGIRKEDDVRYENSTENDLVQRSTDPTDGSSIHPRTVDGVRRTQNEQAASSDEATSSESVPIPRNENPTPVADEPNRWCVEGQWQIYRDAKMKNDKEKMARLITEECRVLTGSLHTVLDIHRLFNVHKCDWMARDPGTYSEEIVREFYASYAATLRGSISKQSKPIAQDPLTSTMV</sequence>